<accession>A0A098G9P8</accession>
<dbReference type="AlphaFoldDB" id="A0A098G9P8"/>
<dbReference type="EMBL" id="LN614827">
    <property type="protein sequence ID" value="CEG58712.1"/>
    <property type="molecule type" value="Genomic_DNA"/>
</dbReference>
<gene>
    <name evidence="1" type="ORF">LFA_3379</name>
</gene>
<reference evidence="2" key="1">
    <citation type="submission" date="2014-09" db="EMBL/GenBank/DDBJ databases">
        <authorList>
            <person name="Gomez-Valero L."/>
        </authorList>
    </citation>
    <scope>NUCLEOTIDE SEQUENCE [LARGE SCALE GENOMIC DNA]</scope>
    <source>
        <strain evidence="2">ATCC700992</strain>
    </source>
</reference>
<sequence>MHPIIDTSFSTVHQMSLQFHAIIEQTSEYEKGFVIKIISLQNVMVLMSQCIGVS</sequence>
<proteinExistence type="predicted"/>
<dbReference type="Proteomes" id="UP000032430">
    <property type="component" value="Chromosome I"/>
</dbReference>
<evidence type="ECO:0000313" key="1">
    <source>
        <dbReference type="EMBL" id="CEG58712.1"/>
    </source>
</evidence>
<keyword evidence="2" id="KW-1185">Reference proteome</keyword>
<organism evidence="1 2">
    <name type="scientific">Legionella fallonii LLAP-10</name>
    <dbReference type="NCBI Taxonomy" id="1212491"/>
    <lineage>
        <taxon>Bacteria</taxon>
        <taxon>Pseudomonadati</taxon>
        <taxon>Pseudomonadota</taxon>
        <taxon>Gammaproteobacteria</taxon>
        <taxon>Legionellales</taxon>
        <taxon>Legionellaceae</taxon>
        <taxon>Legionella</taxon>
    </lineage>
</organism>
<evidence type="ECO:0000313" key="2">
    <source>
        <dbReference type="Proteomes" id="UP000032430"/>
    </source>
</evidence>
<name>A0A098G9P8_9GAMM</name>
<dbReference type="HOGENOM" id="CLU_3044848_0_0_6"/>
<protein>
    <submittedName>
        <fullName evidence="1">Uncharacterized protein</fullName>
    </submittedName>
</protein>
<dbReference type="KEGG" id="lfa:LFA_3379"/>